<feature type="transmembrane region" description="Helical" evidence="12">
    <location>
        <begin position="79"/>
        <end position="95"/>
    </location>
</feature>
<evidence type="ECO:0000256" key="8">
    <source>
        <dbReference type="ARBA" id="ARBA00023136"/>
    </source>
</evidence>
<evidence type="ECO:0000256" key="12">
    <source>
        <dbReference type="SAM" id="Phobius"/>
    </source>
</evidence>
<dbReference type="InterPro" id="IPR001851">
    <property type="entry name" value="ABC_transp_permease"/>
</dbReference>
<evidence type="ECO:0000256" key="1">
    <source>
        <dbReference type="ARBA" id="ARBA00004651"/>
    </source>
</evidence>
<evidence type="ECO:0000256" key="10">
    <source>
        <dbReference type="ARBA" id="ARBA00035686"/>
    </source>
</evidence>
<keyword evidence="5" id="KW-0762">Sugar transport</keyword>
<dbReference type="EMBL" id="JAEKNR010000165">
    <property type="protein sequence ID" value="MBJ7599658.1"/>
    <property type="molecule type" value="Genomic_DNA"/>
</dbReference>
<reference evidence="13" key="1">
    <citation type="submission" date="2020-10" db="EMBL/GenBank/DDBJ databases">
        <title>Ca. Dormibacterota MAGs.</title>
        <authorList>
            <person name="Montgomery K."/>
        </authorList>
    </citation>
    <scope>NUCLEOTIDE SEQUENCE [LARGE SCALE GENOMIC DNA]</scope>
    <source>
        <strain evidence="13">SC8812_S17_10</strain>
    </source>
</reference>
<dbReference type="GO" id="GO:0005886">
    <property type="term" value="C:plasma membrane"/>
    <property type="evidence" value="ECO:0007669"/>
    <property type="project" value="UniProtKB-SubCell"/>
</dbReference>
<sequence length="418" mass="43678">MSNRTFRSNGPVATDRQDERLRQSEGLRGAIKGSADRIRSGDLGMLPVVAGLVVIWTVFEVLNPIFLSSVNLSNLATESVPVGILALGIVTILLVGQIDLSVGSVSGLSAAIVAVTFVRLRWPVGAAVVAAMAVGSVIGWVYAQVFNRFGVPSFVVTLAGLLSFLGLQLAILGVRGSINIPFDSPLVNFAELAFVPEWLSYVMVLMAAVGLFVTGYSLARARRKAGLAARSLRTLILRSLGLLLVLGFAAWYLNQGRGVGWMFIFFVLLVVVMNYLLTRTKWGRSVYAVGGNAEAARRAGINVNAIYTSVFIICSTLAAVGGILAAARLAAANQGSGGGDVNLNAIAAAVIGGTSLFGGRGTAFAALLGIVVIQSISSGLTLLNFSSAIRFEVTGVVLLLAVALDSVARRSRASHGRA</sequence>
<evidence type="ECO:0000256" key="2">
    <source>
        <dbReference type="ARBA" id="ARBA00022448"/>
    </source>
</evidence>
<dbReference type="PANTHER" id="PTHR32196">
    <property type="entry name" value="ABC TRANSPORTER PERMEASE PROTEIN YPHD-RELATED-RELATED"/>
    <property type="match status" value="1"/>
</dbReference>
<evidence type="ECO:0000256" key="6">
    <source>
        <dbReference type="ARBA" id="ARBA00022692"/>
    </source>
</evidence>
<keyword evidence="6 12" id="KW-0812">Transmembrane</keyword>
<comment type="subcellular location">
    <subcellularLocation>
        <location evidence="1">Cell membrane</location>
        <topology evidence="1">Multi-pass membrane protein</topology>
    </subcellularLocation>
</comment>
<evidence type="ECO:0000256" key="11">
    <source>
        <dbReference type="SAM" id="MobiDB-lite"/>
    </source>
</evidence>
<protein>
    <recommendedName>
        <fullName evidence="10">Xylose transport system permease protein XylH</fullName>
    </recommendedName>
</protein>
<name>A0A934NA45_9BACT</name>
<dbReference type="Pfam" id="PF02653">
    <property type="entry name" value="BPD_transp_2"/>
    <property type="match status" value="1"/>
</dbReference>
<evidence type="ECO:0000256" key="9">
    <source>
        <dbReference type="ARBA" id="ARBA00035611"/>
    </source>
</evidence>
<evidence type="ECO:0000256" key="5">
    <source>
        <dbReference type="ARBA" id="ARBA00022597"/>
    </source>
</evidence>
<proteinExistence type="predicted"/>
<evidence type="ECO:0000313" key="14">
    <source>
        <dbReference type="Proteomes" id="UP000612893"/>
    </source>
</evidence>
<keyword evidence="3" id="KW-1003">Cell membrane</keyword>
<dbReference type="CDD" id="cd06579">
    <property type="entry name" value="TM_PBP1_transp_AraH_like"/>
    <property type="match status" value="1"/>
</dbReference>
<feature type="transmembrane region" description="Helical" evidence="12">
    <location>
        <begin position="259"/>
        <end position="277"/>
    </location>
</feature>
<evidence type="ECO:0000256" key="4">
    <source>
        <dbReference type="ARBA" id="ARBA00022519"/>
    </source>
</evidence>
<dbReference type="AlphaFoldDB" id="A0A934NA45"/>
<organism evidence="13 14">
    <name type="scientific">Candidatus Nephthysia bennettiae</name>
    <dbReference type="NCBI Taxonomy" id="3127016"/>
    <lineage>
        <taxon>Bacteria</taxon>
        <taxon>Bacillati</taxon>
        <taxon>Candidatus Dormiibacterota</taxon>
        <taxon>Candidatus Dormibacteria</taxon>
        <taxon>Candidatus Dormibacterales</taxon>
        <taxon>Candidatus Dormibacteraceae</taxon>
        <taxon>Candidatus Nephthysia</taxon>
    </lineage>
</organism>
<accession>A0A934NA45</accession>
<evidence type="ECO:0000313" key="13">
    <source>
        <dbReference type="EMBL" id="MBJ7599658.1"/>
    </source>
</evidence>
<feature type="transmembrane region" description="Helical" evidence="12">
    <location>
        <begin position="231"/>
        <end position="253"/>
    </location>
</feature>
<evidence type="ECO:0000256" key="7">
    <source>
        <dbReference type="ARBA" id="ARBA00022989"/>
    </source>
</evidence>
<dbReference type="PANTHER" id="PTHR32196:SF32">
    <property type="entry name" value="XYLOSE TRANSPORT SYSTEM PERMEASE PROTEIN XYLH"/>
    <property type="match status" value="1"/>
</dbReference>
<keyword evidence="2" id="KW-0813">Transport</keyword>
<feature type="transmembrane region" description="Helical" evidence="12">
    <location>
        <begin position="364"/>
        <end position="383"/>
    </location>
</feature>
<gene>
    <name evidence="13" type="ORF">JF922_16465</name>
</gene>
<keyword evidence="8 12" id="KW-0472">Membrane</keyword>
<feature type="transmembrane region" description="Helical" evidence="12">
    <location>
        <begin position="41"/>
        <end position="59"/>
    </location>
</feature>
<feature type="transmembrane region" description="Helical" evidence="12">
    <location>
        <begin position="155"/>
        <end position="178"/>
    </location>
</feature>
<keyword evidence="14" id="KW-1185">Reference proteome</keyword>
<keyword evidence="7 12" id="KW-1133">Transmembrane helix</keyword>
<comment type="caution">
    <text evidence="13">The sequence shown here is derived from an EMBL/GenBank/DDBJ whole genome shotgun (WGS) entry which is preliminary data.</text>
</comment>
<comment type="function">
    <text evidence="9">Part of the binding-protein-dependent transport system for D-xylose. Probably responsible for the translocation of the substrate across the membrane.</text>
</comment>
<dbReference type="RefSeq" id="WP_350341443.1">
    <property type="nucleotide sequence ID" value="NZ_JAEKNR010000165.1"/>
</dbReference>
<keyword evidence="4" id="KW-0997">Cell inner membrane</keyword>
<feature type="region of interest" description="Disordered" evidence="11">
    <location>
        <begin position="1"/>
        <end position="21"/>
    </location>
</feature>
<dbReference type="Proteomes" id="UP000612893">
    <property type="component" value="Unassembled WGS sequence"/>
</dbReference>
<feature type="transmembrane region" description="Helical" evidence="12">
    <location>
        <begin position="124"/>
        <end position="143"/>
    </location>
</feature>
<feature type="transmembrane region" description="Helical" evidence="12">
    <location>
        <begin position="198"/>
        <end position="219"/>
    </location>
</feature>
<feature type="transmembrane region" description="Helical" evidence="12">
    <location>
        <begin position="305"/>
        <end position="329"/>
    </location>
</feature>
<evidence type="ECO:0000256" key="3">
    <source>
        <dbReference type="ARBA" id="ARBA00022475"/>
    </source>
</evidence>